<evidence type="ECO:0000313" key="1">
    <source>
        <dbReference type="EMBL" id="ROO82989.1"/>
    </source>
</evidence>
<gene>
    <name evidence="1" type="ORF">EDD29_0477</name>
</gene>
<proteinExistence type="predicted"/>
<accession>A0A3N1CNT6</accession>
<reference evidence="1 2" key="1">
    <citation type="submission" date="2018-11" db="EMBL/GenBank/DDBJ databases">
        <title>Sequencing the genomes of 1000 actinobacteria strains.</title>
        <authorList>
            <person name="Klenk H.-P."/>
        </authorList>
    </citation>
    <scope>NUCLEOTIDE SEQUENCE [LARGE SCALE GENOMIC DNA]</scope>
    <source>
        <strain evidence="1 2">DSM 44254</strain>
    </source>
</reference>
<protein>
    <recommendedName>
        <fullName evidence="3">MYXO-CTERM domain-containing protein</fullName>
    </recommendedName>
</protein>
<keyword evidence="2" id="KW-1185">Reference proteome</keyword>
<evidence type="ECO:0000313" key="2">
    <source>
        <dbReference type="Proteomes" id="UP000272400"/>
    </source>
</evidence>
<evidence type="ECO:0008006" key="3">
    <source>
        <dbReference type="Google" id="ProtNLM"/>
    </source>
</evidence>
<dbReference type="Proteomes" id="UP000272400">
    <property type="component" value="Unassembled WGS sequence"/>
</dbReference>
<dbReference type="AlphaFoldDB" id="A0A3N1CNT6"/>
<sequence length="406" mass="43464">MSAEPSPGEIVAAALRRSPLYLDPAYETALPEADRAKVLAAVEKETVPFWIIMVPFVKGGTWSEPDEMITIVHDRLKRDGVYLVPTASGSLTAKRFGGTRQEGTDAIYGAALVRYLDEYDEAPLADRLLKAMDAITAGNAEAEYEKATAYLHETPNPVARLTKDEWGDTSPVRVTALGLGAAAVAGLAVWRWRRTRGPAPREAHPLVLSRATLEAARHADENGLRKQAAAAVVALGELVEGTEVPSDDPRGQELISLALDAYQAAGKVLDAAKGVPDLAGVLVLVDIGSDAIAAVRARRKGGREIPPSPLCFYNPLHGDATAQVTWRRIGSRDSIRVRACQACAKAVRDHRSPESLLDTSGDRPLPYYAADSLWSRTGYGQFGDTGSADGSGDGLVARVLRGDHRT</sequence>
<name>A0A3N1CNT6_9ACTN</name>
<organism evidence="1 2">
    <name type="scientific">Actinocorallia herbida</name>
    <dbReference type="NCBI Taxonomy" id="58109"/>
    <lineage>
        <taxon>Bacteria</taxon>
        <taxon>Bacillati</taxon>
        <taxon>Actinomycetota</taxon>
        <taxon>Actinomycetes</taxon>
        <taxon>Streptosporangiales</taxon>
        <taxon>Thermomonosporaceae</taxon>
        <taxon>Actinocorallia</taxon>
    </lineage>
</organism>
<comment type="caution">
    <text evidence="1">The sequence shown here is derived from an EMBL/GenBank/DDBJ whole genome shotgun (WGS) entry which is preliminary data.</text>
</comment>
<dbReference type="RefSeq" id="WP_211359526.1">
    <property type="nucleotide sequence ID" value="NZ_RJKE01000001.1"/>
</dbReference>
<dbReference type="EMBL" id="RJKE01000001">
    <property type="protein sequence ID" value="ROO82989.1"/>
    <property type="molecule type" value="Genomic_DNA"/>
</dbReference>